<proteinExistence type="predicted"/>
<keyword evidence="3" id="KW-1185">Reference proteome</keyword>
<accession>A0ABR2SKM7</accession>
<protein>
    <recommendedName>
        <fullName evidence="4">Ig-like domain-containing protein</fullName>
    </recommendedName>
</protein>
<gene>
    <name evidence="2" type="ORF">V6N11_038429</name>
</gene>
<sequence>MKASRVDDASPSQKNLFWSKSCVNSTNRRLTLALTRYTDILQSDNTVSLDCTLNLDSQTMNWASWYGGNVVMPIWTKVLNGNNNGGYNNNSKGSNGDYIAVGKNSNNACKLKNHYSDKEMILPTHMDHGNNLPPTTAITEVENQPHSHTHPSPPLTVTTTATQKRTARNTVLNLYTRETR</sequence>
<dbReference type="Proteomes" id="UP001396334">
    <property type="component" value="Unassembled WGS sequence"/>
</dbReference>
<name>A0ABR2SKM7_9ROSI</name>
<evidence type="ECO:0000256" key="1">
    <source>
        <dbReference type="SAM" id="MobiDB-lite"/>
    </source>
</evidence>
<evidence type="ECO:0000313" key="3">
    <source>
        <dbReference type="Proteomes" id="UP001396334"/>
    </source>
</evidence>
<feature type="region of interest" description="Disordered" evidence="1">
    <location>
        <begin position="142"/>
        <end position="161"/>
    </location>
</feature>
<dbReference type="EMBL" id="JBBPBN010000013">
    <property type="protein sequence ID" value="KAK9025566.1"/>
    <property type="molecule type" value="Genomic_DNA"/>
</dbReference>
<evidence type="ECO:0008006" key="4">
    <source>
        <dbReference type="Google" id="ProtNLM"/>
    </source>
</evidence>
<evidence type="ECO:0000313" key="2">
    <source>
        <dbReference type="EMBL" id="KAK9025566.1"/>
    </source>
</evidence>
<comment type="caution">
    <text evidence="2">The sequence shown here is derived from an EMBL/GenBank/DDBJ whole genome shotgun (WGS) entry which is preliminary data.</text>
</comment>
<organism evidence="2 3">
    <name type="scientific">Hibiscus sabdariffa</name>
    <name type="common">roselle</name>
    <dbReference type="NCBI Taxonomy" id="183260"/>
    <lineage>
        <taxon>Eukaryota</taxon>
        <taxon>Viridiplantae</taxon>
        <taxon>Streptophyta</taxon>
        <taxon>Embryophyta</taxon>
        <taxon>Tracheophyta</taxon>
        <taxon>Spermatophyta</taxon>
        <taxon>Magnoliopsida</taxon>
        <taxon>eudicotyledons</taxon>
        <taxon>Gunneridae</taxon>
        <taxon>Pentapetalae</taxon>
        <taxon>rosids</taxon>
        <taxon>malvids</taxon>
        <taxon>Malvales</taxon>
        <taxon>Malvaceae</taxon>
        <taxon>Malvoideae</taxon>
        <taxon>Hibiscus</taxon>
    </lineage>
</organism>
<reference evidence="2 3" key="1">
    <citation type="journal article" date="2024" name="G3 (Bethesda)">
        <title>Genome assembly of Hibiscus sabdariffa L. provides insights into metabolisms of medicinal natural products.</title>
        <authorList>
            <person name="Kim T."/>
        </authorList>
    </citation>
    <scope>NUCLEOTIDE SEQUENCE [LARGE SCALE GENOMIC DNA]</scope>
    <source>
        <strain evidence="2">TK-2024</strain>
        <tissue evidence="2">Old leaves</tissue>
    </source>
</reference>